<sequence>MIRPIIVKSYGIITIPPFELIVYLLKHPEKELYTVKNHSYFTRIGSSGSFNTIDTNDFSVDEWGIYEEDVLVRDLGHFTHLQDAEKAFLEAIKFEKNLKLQAWDWVNSEIKLFNNLP</sequence>
<keyword evidence="2" id="KW-1185">Reference proteome</keyword>
<comment type="caution">
    <text evidence="1">The sequence shown here is derived from an EMBL/GenBank/DDBJ whole genome shotgun (WGS) entry which is preliminary data.</text>
</comment>
<organism evidence="1 2">
    <name type="scientific">Pseudocalidococcus azoricus BACA0444</name>
    <dbReference type="NCBI Taxonomy" id="2918990"/>
    <lineage>
        <taxon>Bacteria</taxon>
        <taxon>Bacillati</taxon>
        <taxon>Cyanobacteriota</taxon>
        <taxon>Cyanophyceae</taxon>
        <taxon>Acaryochloridales</taxon>
        <taxon>Thermosynechococcaceae</taxon>
        <taxon>Pseudocalidococcus</taxon>
        <taxon>Pseudocalidococcus azoricus</taxon>
    </lineage>
</organism>
<evidence type="ECO:0000313" key="2">
    <source>
        <dbReference type="Proteomes" id="UP001268256"/>
    </source>
</evidence>
<accession>A0AAE4FVQ6</accession>
<dbReference type="RefSeq" id="WP_322879157.1">
    <property type="nucleotide sequence ID" value="NZ_JAVMIP010000018.1"/>
</dbReference>
<proteinExistence type="predicted"/>
<reference evidence="2" key="1">
    <citation type="submission" date="2023-07" db="EMBL/GenBank/DDBJ databases">
        <authorList>
            <person name="Luz R."/>
            <person name="Cordeiro R."/>
            <person name="Fonseca A."/>
            <person name="Goncalves V."/>
        </authorList>
    </citation>
    <scope>NUCLEOTIDE SEQUENCE [LARGE SCALE GENOMIC DNA]</scope>
    <source>
        <strain evidence="2">BACA0444</strain>
    </source>
</reference>
<name>A0AAE4FVQ6_9CYAN</name>
<evidence type="ECO:0000313" key="1">
    <source>
        <dbReference type="EMBL" id="MDS3861936.1"/>
    </source>
</evidence>
<dbReference type="AlphaFoldDB" id="A0AAE4FVQ6"/>
<gene>
    <name evidence="1" type="ORF">RIF25_14115</name>
</gene>
<dbReference type="Proteomes" id="UP001268256">
    <property type="component" value="Unassembled WGS sequence"/>
</dbReference>
<protein>
    <submittedName>
        <fullName evidence="1">Uncharacterized protein</fullName>
    </submittedName>
</protein>
<dbReference type="EMBL" id="JAVMIP010000018">
    <property type="protein sequence ID" value="MDS3861936.1"/>
    <property type="molecule type" value="Genomic_DNA"/>
</dbReference>